<proteinExistence type="inferred from homology"/>
<evidence type="ECO:0000256" key="2">
    <source>
        <dbReference type="ARBA" id="ARBA00023015"/>
    </source>
</evidence>
<dbReference type="GO" id="GO:0003700">
    <property type="term" value="F:DNA-binding transcription factor activity"/>
    <property type="evidence" value="ECO:0007669"/>
    <property type="project" value="InterPro"/>
</dbReference>
<name>A0A2S9IPE9_9HYPH</name>
<evidence type="ECO:0000259" key="5">
    <source>
        <dbReference type="PROSITE" id="PS50931"/>
    </source>
</evidence>
<dbReference type="PANTHER" id="PTHR30419:SF8">
    <property type="entry name" value="NITROGEN ASSIMILATION TRANSCRIPTIONAL ACTIVATOR-RELATED"/>
    <property type="match status" value="1"/>
</dbReference>
<comment type="caution">
    <text evidence="6">The sequence shown here is derived from an EMBL/GenBank/DDBJ whole genome shotgun (WGS) entry which is preliminary data.</text>
</comment>
<keyword evidence="4" id="KW-0804">Transcription</keyword>
<dbReference type="GO" id="GO:0005829">
    <property type="term" value="C:cytosol"/>
    <property type="evidence" value="ECO:0007669"/>
    <property type="project" value="TreeGrafter"/>
</dbReference>
<dbReference type="InterPro" id="IPR036390">
    <property type="entry name" value="WH_DNA-bd_sf"/>
</dbReference>
<reference evidence="6 7" key="1">
    <citation type="submission" date="2018-02" db="EMBL/GenBank/DDBJ databases">
        <title>The draft genome of Phyllobacterium sp. 1N-3.</title>
        <authorList>
            <person name="Liu L."/>
            <person name="Li L."/>
            <person name="Zhang X."/>
            <person name="Wang T."/>
            <person name="Liang L."/>
        </authorList>
    </citation>
    <scope>NUCLEOTIDE SEQUENCE [LARGE SCALE GENOMIC DNA]</scope>
    <source>
        <strain evidence="6 7">1N-3</strain>
    </source>
</reference>
<dbReference type="SUPFAM" id="SSF53850">
    <property type="entry name" value="Periplasmic binding protein-like II"/>
    <property type="match status" value="1"/>
</dbReference>
<dbReference type="EMBL" id="PVBR01000012">
    <property type="protein sequence ID" value="PRD42385.1"/>
    <property type="molecule type" value="Genomic_DNA"/>
</dbReference>
<comment type="similarity">
    <text evidence="1">Belongs to the LysR transcriptional regulatory family.</text>
</comment>
<dbReference type="PROSITE" id="PS50931">
    <property type="entry name" value="HTH_LYSR"/>
    <property type="match status" value="1"/>
</dbReference>
<dbReference type="Pfam" id="PF03466">
    <property type="entry name" value="LysR_substrate"/>
    <property type="match status" value="1"/>
</dbReference>
<dbReference type="InterPro" id="IPR005119">
    <property type="entry name" value="LysR_subst-bd"/>
</dbReference>
<gene>
    <name evidence="6" type="ORF">C5748_16490</name>
</gene>
<dbReference type="Gene3D" id="1.10.10.10">
    <property type="entry name" value="Winged helix-like DNA-binding domain superfamily/Winged helix DNA-binding domain"/>
    <property type="match status" value="1"/>
</dbReference>
<dbReference type="Pfam" id="PF00126">
    <property type="entry name" value="HTH_1"/>
    <property type="match status" value="1"/>
</dbReference>
<dbReference type="Gene3D" id="3.40.190.290">
    <property type="match status" value="1"/>
</dbReference>
<dbReference type="CDD" id="cd08440">
    <property type="entry name" value="PBP2_LTTR_like_4"/>
    <property type="match status" value="1"/>
</dbReference>
<dbReference type="GO" id="GO:0003677">
    <property type="term" value="F:DNA binding"/>
    <property type="evidence" value="ECO:0007669"/>
    <property type="project" value="UniProtKB-KW"/>
</dbReference>
<keyword evidence="2" id="KW-0805">Transcription regulation</keyword>
<dbReference type="AlphaFoldDB" id="A0A2S9IPE9"/>
<evidence type="ECO:0000313" key="7">
    <source>
        <dbReference type="Proteomes" id="UP000239434"/>
    </source>
</evidence>
<evidence type="ECO:0000256" key="4">
    <source>
        <dbReference type="ARBA" id="ARBA00023163"/>
    </source>
</evidence>
<dbReference type="RefSeq" id="WP_105743024.1">
    <property type="nucleotide sequence ID" value="NZ_PVBR01000012.1"/>
</dbReference>
<dbReference type="Proteomes" id="UP000239434">
    <property type="component" value="Unassembled WGS sequence"/>
</dbReference>
<evidence type="ECO:0000256" key="3">
    <source>
        <dbReference type="ARBA" id="ARBA00023125"/>
    </source>
</evidence>
<accession>A0A2S9IPE9</accession>
<dbReference type="PANTHER" id="PTHR30419">
    <property type="entry name" value="HTH-TYPE TRANSCRIPTIONAL REGULATOR YBHD"/>
    <property type="match status" value="1"/>
</dbReference>
<organism evidence="6 7">
    <name type="scientific">Phyllobacterium phragmitis</name>
    <dbReference type="NCBI Taxonomy" id="2670329"/>
    <lineage>
        <taxon>Bacteria</taxon>
        <taxon>Pseudomonadati</taxon>
        <taxon>Pseudomonadota</taxon>
        <taxon>Alphaproteobacteria</taxon>
        <taxon>Hyphomicrobiales</taxon>
        <taxon>Phyllobacteriaceae</taxon>
        <taxon>Phyllobacterium</taxon>
    </lineage>
</organism>
<evidence type="ECO:0000256" key="1">
    <source>
        <dbReference type="ARBA" id="ARBA00009437"/>
    </source>
</evidence>
<keyword evidence="3" id="KW-0238">DNA-binding</keyword>
<sequence length="307" mass="32972">MRNKLSLDDYQAVRALTSNGSFRAAAENLGVSPSSLSRQIGAIEECLGTRLFDRDTRNVVPTAQGLLLADIAERMLNTADNGMVEFESYLAVRNGRLVIAGLPSVTTSLLPSLLQRFTLEHPNVDLRILDTLSDSVLHAVESGEADIGFTAGTVGTRARLSFHRILDDEFVAVGTSDGPLAEDRSYAWSELLDMPFIAMARGTSVRELLDGACLSIGRVLEPRFEVAHLATAGALVAQGLGVTALPTLTLPVLGATRLVLRPIPDFGAKRRIGLVWSSGRTLSPAAQSFLDLARAIPMRDLGVFSFL</sequence>
<protein>
    <submittedName>
        <fullName evidence="6">LysR family transcriptional regulator</fullName>
    </submittedName>
</protein>
<dbReference type="InterPro" id="IPR050950">
    <property type="entry name" value="HTH-type_LysR_regulators"/>
</dbReference>
<keyword evidence="7" id="KW-1185">Reference proteome</keyword>
<dbReference type="SUPFAM" id="SSF46785">
    <property type="entry name" value="Winged helix' DNA-binding domain"/>
    <property type="match status" value="1"/>
</dbReference>
<feature type="domain" description="HTH lysR-type" evidence="5">
    <location>
        <begin position="5"/>
        <end position="62"/>
    </location>
</feature>
<dbReference type="InterPro" id="IPR036388">
    <property type="entry name" value="WH-like_DNA-bd_sf"/>
</dbReference>
<dbReference type="InterPro" id="IPR000847">
    <property type="entry name" value="LysR_HTH_N"/>
</dbReference>
<evidence type="ECO:0000313" key="6">
    <source>
        <dbReference type="EMBL" id="PRD42385.1"/>
    </source>
</evidence>